<gene>
    <name evidence="4" type="ORF">NTJ_15543</name>
</gene>
<protein>
    <submittedName>
        <fullName evidence="4">WD domain, G-beta repeat</fullName>
    </submittedName>
</protein>
<feature type="compositionally biased region" description="Polar residues" evidence="3">
    <location>
        <begin position="509"/>
        <end position="522"/>
    </location>
</feature>
<organism evidence="4 5">
    <name type="scientific">Nesidiocoris tenuis</name>
    <dbReference type="NCBI Taxonomy" id="355587"/>
    <lineage>
        <taxon>Eukaryota</taxon>
        <taxon>Metazoa</taxon>
        <taxon>Ecdysozoa</taxon>
        <taxon>Arthropoda</taxon>
        <taxon>Hexapoda</taxon>
        <taxon>Insecta</taxon>
        <taxon>Pterygota</taxon>
        <taxon>Neoptera</taxon>
        <taxon>Paraneoptera</taxon>
        <taxon>Hemiptera</taxon>
        <taxon>Heteroptera</taxon>
        <taxon>Panheteroptera</taxon>
        <taxon>Cimicomorpha</taxon>
        <taxon>Miridae</taxon>
        <taxon>Dicyphina</taxon>
        <taxon>Nesidiocoris</taxon>
    </lineage>
</organism>
<dbReference type="InterPro" id="IPR001680">
    <property type="entry name" value="WD40_rpt"/>
</dbReference>
<dbReference type="Gene3D" id="2.130.10.10">
    <property type="entry name" value="YVTN repeat-like/Quinoprotein amine dehydrogenase"/>
    <property type="match status" value="2"/>
</dbReference>
<evidence type="ECO:0000256" key="3">
    <source>
        <dbReference type="SAM" id="MobiDB-lite"/>
    </source>
</evidence>
<feature type="compositionally biased region" description="Polar residues" evidence="3">
    <location>
        <begin position="467"/>
        <end position="485"/>
    </location>
</feature>
<evidence type="ECO:0000256" key="1">
    <source>
        <dbReference type="ARBA" id="ARBA00022574"/>
    </source>
</evidence>
<dbReference type="Pfam" id="PF00400">
    <property type="entry name" value="WD40"/>
    <property type="match status" value="3"/>
</dbReference>
<feature type="compositionally biased region" description="Low complexity" evidence="3">
    <location>
        <begin position="438"/>
        <end position="455"/>
    </location>
</feature>
<dbReference type="EMBL" id="AP028922">
    <property type="protein sequence ID" value="BET02723.1"/>
    <property type="molecule type" value="Genomic_DNA"/>
</dbReference>
<keyword evidence="5" id="KW-1185">Reference proteome</keyword>
<dbReference type="InterPro" id="IPR045151">
    <property type="entry name" value="DCAF8"/>
</dbReference>
<dbReference type="PANTHER" id="PTHR15574">
    <property type="entry name" value="WD REPEAT DOMAIN-CONTAINING FAMILY"/>
    <property type="match status" value="1"/>
</dbReference>
<dbReference type="SMART" id="SM00320">
    <property type="entry name" value="WD40"/>
    <property type="match status" value="7"/>
</dbReference>
<keyword evidence="2" id="KW-0677">Repeat</keyword>
<evidence type="ECO:0000313" key="4">
    <source>
        <dbReference type="EMBL" id="BET02723.1"/>
    </source>
</evidence>
<feature type="region of interest" description="Disordered" evidence="3">
    <location>
        <begin position="391"/>
        <end position="550"/>
    </location>
</feature>
<accession>A0ABN7BG66</accession>
<evidence type="ECO:0000313" key="5">
    <source>
        <dbReference type="Proteomes" id="UP001307889"/>
    </source>
</evidence>
<dbReference type="PANTHER" id="PTHR15574:SF39">
    <property type="entry name" value="DDB1- AND CUL4-ASSOCIATED FACTOR 6"/>
    <property type="match status" value="1"/>
</dbReference>
<dbReference type="Proteomes" id="UP001307889">
    <property type="component" value="Chromosome 14"/>
</dbReference>
<sequence length="706" mass="79059">MDRPKRPRHSVFRNILEQQYDTSTRYRLYRSAKGSSDWVQRLGLLHVLPIHSGCVNCISWNAAGDKFLSGSDDQHLIVTDPFREKVLSNYKSSHRANIFSAKFLPFSSDQRIVSCSGDGLILYTDLMRTEDTHDNIFTCHISTTYEVLTIPDDPNCFLSCGEDCTVRCFDLRTKQKCTKPRCIEDVMIQSMRPVTALCINHTRPYQLAVGLSDGSVRIFDRRTLSVGAGSSAKRPYIYKSNHDLDGKFYRITSLSYSPSGEEILVSYSSEHLYLFDVKNRESTIFTPDRDWAERDAGDREPFEDLAVSDYGGSRTTLPHAPVRRLRLRGDWSDTGPDARPQNDLASGGSLQARPTLHGTLMQRMTDVLSRMLNDPATRAALSQGGEDIYPETEEENHSQNENSQDESGGPLEPSPMDDENSSSATTSPNNTVEEADNSEQSSSSSPTARETSEAAPANEPLDLPLPSFSSTYSSFVKPTAESSPMETEPAQDSRQDVAMDAAESVETCAPSTSSQPNQTKPSFNLKGSDDVSLPTESSQNRNKAEDCDESFRTRKSKVNYTQKYTGHRNSRTMIKEATFWGDDYVISGSDCGHIFMWEKETARLKMLLQADHHVVNCVQPHPFLPVLASSGIDYDVKLWAPTQEEPQFDQVMADELVDRNVIMLEETRDTITVPASFMIRMLACLDQIRRGGRRAGQRRESNPNSD</sequence>
<proteinExistence type="predicted"/>
<dbReference type="InterPro" id="IPR015943">
    <property type="entry name" value="WD40/YVTN_repeat-like_dom_sf"/>
</dbReference>
<name>A0ABN7BG66_9HEMI</name>
<feature type="region of interest" description="Disordered" evidence="3">
    <location>
        <begin position="328"/>
        <end position="354"/>
    </location>
</feature>
<reference evidence="4 5" key="1">
    <citation type="submission" date="2023-09" db="EMBL/GenBank/DDBJ databases">
        <title>Nesidiocoris tenuis whole genome shotgun sequence.</title>
        <authorList>
            <person name="Shibata T."/>
            <person name="Shimoda M."/>
            <person name="Kobayashi T."/>
            <person name="Uehara T."/>
        </authorList>
    </citation>
    <scope>NUCLEOTIDE SEQUENCE [LARGE SCALE GENOMIC DNA]</scope>
    <source>
        <strain evidence="4 5">Japan</strain>
    </source>
</reference>
<feature type="compositionally biased region" description="Low complexity" evidence="3">
    <location>
        <begin position="421"/>
        <end position="431"/>
    </location>
</feature>
<evidence type="ECO:0000256" key="2">
    <source>
        <dbReference type="ARBA" id="ARBA00022737"/>
    </source>
</evidence>
<dbReference type="InterPro" id="IPR036322">
    <property type="entry name" value="WD40_repeat_dom_sf"/>
</dbReference>
<keyword evidence="1" id="KW-0853">WD repeat</keyword>
<dbReference type="SUPFAM" id="SSF50978">
    <property type="entry name" value="WD40 repeat-like"/>
    <property type="match status" value="1"/>
</dbReference>